<name>A0ACA9SK82_9GLOM</name>
<accession>A0ACA9SK82</accession>
<feature type="non-terminal residue" evidence="1">
    <location>
        <position position="1"/>
    </location>
</feature>
<keyword evidence="2" id="KW-1185">Reference proteome</keyword>
<reference evidence="1" key="1">
    <citation type="submission" date="2021-06" db="EMBL/GenBank/DDBJ databases">
        <authorList>
            <person name="Kallberg Y."/>
            <person name="Tangrot J."/>
            <person name="Rosling A."/>
        </authorList>
    </citation>
    <scope>NUCLEOTIDE SEQUENCE</scope>
    <source>
        <strain evidence="1">MA461A</strain>
    </source>
</reference>
<proteinExistence type="predicted"/>
<gene>
    <name evidence="1" type="ORF">RPERSI_LOCUS31675</name>
</gene>
<evidence type="ECO:0000313" key="1">
    <source>
        <dbReference type="EMBL" id="CAG8841002.1"/>
    </source>
</evidence>
<comment type="caution">
    <text evidence="1">The sequence shown here is derived from an EMBL/GenBank/DDBJ whole genome shotgun (WGS) entry which is preliminary data.</text>
</comment>
<organism evidence="1 2">
    <name type="scientific">Racocetra persica</name>
    <dbReference type="NCBI Taxonomy" id="160502"/>
    <lineage>
        <taxon>Eukaryota</taxon>
        <taxon>Fungi</taxon>
        <taxon>Fungi incertae sedis</taxon>
        <taxon>Mucoromycota</taxon>
        <taxon>Glomeromycotina</taxon>
        <taxon>Glomeromycetes</taxon>
        <taxon>Diversisporales</taxon>
        <taxon>Gigasporaceae</taxon>
        <taxon>Racocetra</taxon>
    </lineage>
</organism>
<evidence type="ECO:0000313" key="2">
    <source>
        <dbReference type="Proteomes" id="UP000789920"/>
    </source>
</evidence>
<dbReference type="EMBL" id="CAJVQC010128623">
    <property type="protein sequence ID" value="CAG8841002.1"/>
    <property type="molecule type" value="Genomic_DNA"/>
</dbReference>
<protein>
    <submittedName>
        <fullName evidence="1">26005_t:CDS:1</fullName>
    </submittedName>
</protein>
<sequence>KMEFFESLPVQKRESQVKVITVISLFITFVPDKDSDSQYLPEVAIQICSVIALAFLDLVAIGYIYNCKGDLVGSGVIIVSLFGIALQQDDVIVHWVALGLGITTAILMVIYYIKKYYRPSEEQ</sequence>
<dbReference type="Proteomes" id="UP000789920">
    <property type="component" value="Unassembled WGS sequence"/>
</dbReference>
<feature type="non-terminal residue" evidence="1">
    <location>
        <position position="123"/>
    </location>
</feature>